<protein>
    <recommendedName>
        <fullName evidence="3">SMI1/KNR4 family protein</fullName>
    </recommendedName>
</protein>
<accession>A0ABN3ILQ9</accession>
<evidence type="ECO:0000313" key="2">
    <source>
        <dbReference type="Proteomes" id="UP001501231"/>
    </source>
</evidence>
<keyword evidence="2" id="KW-1185">Reference proteome</keyword>
<proteinExistence type="predicted"/>
<gene>
    <name evidence="1" type="ORF">GCM10010191_16170</name>
</gene>
<organism evidence="1 2">
    <name type="scientific">Actinomadura vinacea</name>
    <dbReference type="NCBI Taxonomy" id="115336"/>
    <lineage>
        <taxon>Bacteria</taxon>
        <taxon>Bacillati</taxon>
        <taxon>Actinomycetota</taxon>
        <taxon>Actinomycetes</taxon>
        <taxon>Streptosporangiales</taxon>
        <taxon>Thermomonosporaceae</taxon>
        <taxon>Actinomadura</taxon>
    </lineage>
</organism>
<dbReference type="Proteomes" id="UP001501231">
    <property type="component" value="Unassembled WGS sequence"/>
</dbReference>
<sequence>MAGDRTVTAAEVQARWRARQAPDGDLVLLGDGSLSVMELQVYADLARWDWWEIVRAEQWTPANWLDVDVALASCDQNGSRALAGESSAHGSIGWVALTRLDGEDTLEWLAISRHSNPFSSVELDDTTVTATSTAGQIWRFPRAAPERVRITGDPG</sequence>
<name>A0ABN3ILQ9_9ACTN</name>
<evidence type="ECO:0008006" key="3">
    <source>
        <dbReference type="Google" id="ProtNLM"/>
    </source>
</evidence>
<reference evidence="1 2" key="1">
    <citation type="journal article" date="2019" name="Int. J. Syst. Evol. Microbiol.">
        <title>The Global Catalogue of Microorganisms (GCM) 10K type strain sequencing project: providing services to taxonomists for standard genome sequencing and annotation.</title>
        <authorList>
            <consortium name="The Broad Institute Genomics Platform"/>
            <consortium name="The Broad Institute Genome Sequencing Center for Infectious Disease"/>
            <person name="Wu L."/>
            <person name="Ma J."/>
        </authorList>
    </citation>
    <scope>NUCLEOTIDE SEQUENCE [LARGE SCALE GENOMIC DNA]</scope>
    <source>
        <strain evidence="1 2">JCM 3325</strain>
    </source>
</reference>
<comment type="caution">
    <text evidence="1">The sequence shown here is derived from an EMBL/GenBank/DDBJ whole genome shotgun (WGS) entry which is preliminary data.</text>
</comment>
<evidence type="ECO:0000313" key="1">
    <source>
        <dbReference type="EMBL" id="GAA2408410.1"/>
    </source>
</evidence>
<dbReference type="EMBL" id="BAAARW010000005">
    <property type="protein sequence ID" value="GAA2408410.1"/>
    <property type="molecule type" value="Genomic_DNA"/>
</dbReference>